<gene>
    <name evidence="7" type="ORF">C5Y93_00240</name>
</gene>
<protein>
    <recommendedName>
        <fullName evidence="6">Thioredoxin domain-containing protein</fullName>
    </recommendedName>
</protein>
<dbReference type="Proteomes" id="UP000237819">
    <property type="component" value="Unassembled WGS sequence"/>
</dbReference>
<feature type="domain" description="Thioredoxin" evidence="6">
    <location>
        <begin position="295"/>
        <end position="434"/>
    </location>
</feature>
<dbReference type="PROSITE" id="PS00194">
    <property type="entry name" value="THIOREDOXIN_1"/>
    <property type="match status" value="1"/>
</dbReference>
<evidence type="ECO:0000256" key="5">
    <source>
        <dbReference type="SAM" id="SignalP"/>
    </source>
</evidence>
<keyword evidence="5" id="KW-0732">Signal</keyword>
<dbReference type="PANTHER" id="PTHR42852:SF6">
    <property type="entry name" value="THIOL:DISULFIDE INTERCHANGE PROTEIN DSBE"/>
    <property type="match status" value="1"/>
</dbReference>
<dbReference type="RefSeq" id="WP_105333376.1">
    <property type="nucleotide sequence ID" value="NZ_PUHZ01000001.1"/>
</dbReference>
<feature type="chain" id="PRO_5015522545" description="Thioredoxin domain-containing protein" evidence="5">
    <location>
        <begin position="24"/>
        <end position="436"/>
    </location>
</feature>
<dbReference type="GO" id="GO:0016491">
    <property type="term" value="F:oxidoreductase activity"/>
    <property type="evidence" value="ECO:0007669"/>
    <property type="project" value="InterPro"/>
</dbReference>
<evidence type="ECO:0000256" key="4">
    <source>
        <dbReference type="ARBA" id="ARBA00023284"/>
    </source>
</evidence>
<dbReference type="PANTHER" id="PTHR42852">
    <property type="entry name" value="THIOL:DISULFIDE INTERCHANGE PROTEIN DSBE"/>
    <property type="match status" value="1"/>
</dbReference>
<reference evidence="7 8" key="1">
    <citation type="submission" date="2018-02" db="EMBL/GenBank/DDBJ databases">
        <title>Comparative genomes isolates from brazilian mangrove.</title>
        <authorList>
            <person name="Araujo J.E."/>
            <person name="Taketani R.G."/>
            <person name="Silva M.C.P."/>
            <person name="Loureco M.V."/>
            <person name="Andreote F.D."/>
        </authorList>
    </citation>
    <scope>NUCLEOTIDE SEQUENCE [LARGE SCALE GENOMIC DNA]</scope>
    <source>
        <strain evidence="7 8">Nap-Phe MGV</strain>
    </source>
</reference>
<evidence type="ECO:0000256" key="1">
    <source>
        <dbReference type="ARBA" id="ARBA00004196"/>
    </source>
</evidence>
<comment type="subcellular location">
    <subcellularLocation>
        <location evidence="1">Cell envelope</location>
    </subcellularLocation>
</comment>
<evidence type="ECO:0000256" key="3">
    <source>
        <dbReference type="ARBA" id="ARBA00023157"/>
    </source>
</evidence>
<dbReference type="Pfam" id="PF08534">
    <property type="entry name" value="Redoxin"/>
    <property type="match status" value="1"/>
</dbReference>
<comment type="caution">
    <text evidence="7">The sequence shown here is derived from an EMBL/GenBank/DDBJ whole genome shotgun (WGS) entry which is preliminary data.</text>
</comment>
<dbReference type="AlphaFoldDB" id="A0A2S8GUN1"/>
<accession>A0A2S8GUN1</accession>
<dbReference type="EMBL" id="PUHZ01000001">
    <property type="protein sequence ID" value="PQO48145.1"/>
    <property type="molecule type" value="Genomic_DNA"/>
</dbReference>
<dbReference type="CDD" id="cd02966">
    <property type="entry name" value="TlpA_like_family"/>
    <property type="match status" value="1"/>
</dbReference>
<feature type="signal peptide" evidence="5">
    <location>
        <begin position="1"/>
        <end position="23"/>
    </location>
</feature>
<keyword evidence="2" id="KW-0201">Cytochrome c-type biogenesis</keyword>
<sequence>MRARWILLLVTSFLISLGSTAIAQQDATEKSLQKDQQALVEIVTAYNLTLDHYHAEANKQRDLAARTVYYLTHDPSAEFVPQLLQFEAEHRGSETGLLALYHVARVAAGGGAIGGPRDEGRREALRHLSHYADQPLTFAVIRMLGGGHFEPEVIPTLRALTNHEHAHPLVVGYGQLELGRYMVAAKDDANYITERIAALDAGAPSMFYGADNPAVERQYFVDLLARYPDAATLDRWEQEGSELLTKLANSGSQLRPHTLKFLDESRALIQLEEPEAKSQDLAARAAGIHFQATHLRKGKPAPDLSVELIGGESWSLAEQAGRVVVIQFSFKGCGPCEAMYPDLREMQALHGDRLAVLGIMADENRKDTADAVASGKLTWNVTWDQGRGPITTQWGVNGFPTVYVIDAEGKIAAIDLRGDKLKAKVAALIRAGKEQP</sequence>
<dbReference type="OrthoDB" id="272786at2"/>
<dbReference type="GO" id="GO:0030313">
    <property type="term" value="C:cell envelope"/>
    <property type="evidence" value="ECO:0007669"/>
    <property type="project" value="UniProtKB-SubCell"/>
</dbReference>
<dbReference type="GO" id="GO:0017004">
    <property type="term" value="P:cytochrome complex assembly"/>
    <property type="evidence" value="ECO:0007669"/>
    <property type="project" value="UniProtKB-KW"/>
</dbReference>
<organism evidence="7 8">
    <name type="scientific">Blastopirellula marina</name>
    <dbReference type="NCBI Taxonomy" id="124"/>
    <lineage>
        <taxon>Bacteria</taxon>
        <taxon>Pseudomonadati</taxon>
        <taxon>Planctomycetota</taxon>
        <taxon>Planctomycetia</taxon>
        <taxon>Pirellulales</taxon>
        <taxon>Pirellulaceae</taxon>
        <taxon>Blastopirellula</taxon>
    </lineage>
</organism>
<dbReference type="PROSITE" id="PS51352">
    <property type="entry name" value="THIOREDOXIN_2"/>
    <property type="match status" value="1"/>
</dbReference>
<evidence type="ECO:0000313" key="8">
    <source>
        <dbReference type="Proteomes" id="UP000237819"/>
    </source>
</evidence>
<dbReference type="InterPro" id="IPR036249">
    <property type="entry name" value="Thioredoxin-like_sf"/>
</dbReference>
<evidence type="ECO:0000313" key="7">
    <source>
        <dbReference type="EMBL" id="PQO48145.1"/>
    </source>
</evidence>
<dbReference type="Gene3D" id="3.40.30.10">
    <property type="entry name" value="Glutaredoxin"/>
    <property type="match status" value="1"/>
</dbReference>
<keyword evidence="4" id="KW-0676">Redox-active center</keyword>
<name>A0A2S8GUN1_9BACT</name>
<dbReference type="InterPro" id="IPR013740">
    <property type="entry name" value="Redoxin"/>
</dbReference>
<dbReference type="SUPFAM" id="SSF52833">
    <property type="entry name" value="Thioredoxin-like"/>
    <property type="match status" value="1"/>
</dbReference>
<dbReference type="InterPro" id="IPR013766">
    <property type="entry name" value="Thioredoxin_domain"/>
</dbReference>
<dbReference type="InterPro" id="IPR017937">
    <property type="entry name" value="Thioredoxin_CS"/>
</dbReference>
<evidence type="ECO:0000256" key="2">
    <source>
        <dbReference type="ARBA" id="ARBA00022748"/>
    </source>
</evidence>
<proteinExistence type="predicted"/>
<keyword evidence="3" id="KW-1015">Disulfide bond</keyword>
<evidence type="ECO:0000259" key="6">
    <source>
        <dbReference type="PROSITE" id="PS51352"/>
    </source>
</evidence>
<dbReference type="InterPro" id="IPR050553">
    <property type="entry name" value="Thioredoxin_ResA/DsbE_sf"/>
</dbReference>